<evidence type="ECO:0000313" key="1">
    <source>
        <dbReference type="EMBL" id="MFE3868790.1"/>
    </source>
</evidence>
<sequence length="184" mass="21478">MIFHHKKNDFLNNAEIICFSRTPNEPLMWSHYADKHHGVCYCFDELELTTFDGLTAHFGDVIYSSHLPEINYREGNTTLEDWNRELFRVLMTKSLNWVYEKEVRVIRKKNVGNTFRTQSLKAIIIGHNASIWNKTKILELIAQANESRDQKIEIYYACLSTRSFEIFINDKRSSIVAENSVGIG</sequence>
<organism evidence="1 2">
    <name type="scientific">Flavobacterium xylosi</name>
    <dbReference type="NCBI Taxonomy" id="3230415"/>
    <lineage>
        <taxon>Bacteria</taxon>
        <taxon>Pseudomonadati</taxon>
        <taxon>Bacteroidota</taxon>
        <taxon>Flavobacteriia</taxon>
        <taxon>Flavobacteriales</taxon>
        <taxon>Flavobacteriaceae</taxon>
        <taxon>Flavobacterium</taxon>
    </lineage>
</organism>
<dbReference type="RefSeq" id="WP_379855390.1">
    <property type="nucleotide sequence ID" value="NZ_JBHZPZ010000014.1"/>
</dbReference>
<dbReference type="EMBL" id="JBHZPZ010000014">
    <property type="protein sequence ID" value="MFE3868790.1"/>
    <property type="molecule type" value="Genomic_DNA"/>
</dbReference>
<gene>
    <name evidence="1" type="ORF">ACFX5E_12000</name>
</gene>
<dbReference type="InterPro" id="IPR021352">
    <property type="entry name" value="DUF2971"/>
</dbReference>
<protein>
    <submittedName>
        <fullName evidence="1">DUF2971 domain-containing protein</fullName>
    </submittedName>
</protein>
<evidence type="ECO:0000313" key="2">
    <source>
        <dbReference type="Proteomes" id="UP001600109"/>
    </source>
</evidence>
<reference evidence="1 2" key="1">
    <citation type="submission" date="2024-06" db="EMBL/GenBank/DDBJ databases">
        <title>Flavobacterium spp. isolated from glacier.</title>
        <authorList>
            <person name="Han D."/>
        </authorList>
    </citation>
    <scope>NUCLEOTIDE SEQUENCE [LARGE SCALE GENOMIC DNA]</scope>
    <source>
        <strain evidence="1 2">LS2P90</strain>
    </source>
</reference>
<proteinExistence type="predicted"/>
<dbReference type="Pfam" id="PF11185">
    <property type="entry name" value="DUF2971"/>
    <property type="match status" value="1"/>
</dbReference>
<comment type="caution">
    <text evidence="1">The sequence shown here is derived from an EMBL/GenBank/DDBJ whole genome shotgun (WGS) entry which is preliminary data.</text>
</comment>
<accession>A0ABW6HYZ8</accession>
<dbReference type="Proteomes" id="UP001600109">
    <property type="component" value="Unassembled WGS sequence"/>
</dbReference>
<name>A0ABW6HYZ8_9FLAO</name>
<keyword evidence="2" id="KW-1185">Reference proteome</keyword>